<dbReference type="PANTHER" id="PTHR30483:SF37">
    <property type="entry name" value="ABC TRANSPORTER SUBSTRATE-BINDING PROTEIN"/>
    <property type="match status" value="1"/>
</dbReference>
<evidence type="ECO:0000313" key="5">
    <source>
        <dbReference type="EMBL" id="RCK73391.1"/>
    </source>
</evidence>
<evidence type="ECO:0000256" key="2">
    <source>
        <dbReference type="ARBA" id="ARBA00022729"/>
    </source>
</evidence>
<sequence length="418" mass="44441">MRRFAICLMVVALALTWPGMAPAAAEEKVLKIGTLFPLTGPCALAGQRCKAAVETAAEVINGSHPEMNIPLATGTGVLGYRIELVHADSQGKPEVGKAEAERLIDQEGVWAIIGCYNSAVTKPASFVAERKKRLFLAGSSSSAALTERNLKLFFRLAPTDRTESHAFAEFLERLNAEKGAAIKTVGLIYENTEFGKHAADEAKIALTAKGFTVTADVPFSPGATNLNSEVTTLKAAAPDALLGACLGGDYTLLVRTMKQQGWVPRVALNYCSGYQDPEIARQLGPDADFFAGCTGYSPDFAALMPEVGAVEKLFSAKTKVPYDADSIQETVALLVLAQAIEQAGGPDTEKVATVLRSTEFVSPLSLGGKVAFDAQGQNIRATSLITQLQGGVYKRVHPAAMATGELVFPIPPWDQRQP</sequence>
<dbReference type="InterPro" id="IPR051010">
    <property type="entry name" value="BCAA_transport"/>
</dbReference>
<evidence type="ECO:0000256" key="1">
    <source>
        <dbReference type="ARBA" id="ARBA00010062"/>
    </source>
</evidence>
<protein>
    <submittedName>
        <fullName evidence="5">Branched-chain amino acid ABC transporter, amino acid-binding protein</fullName>
    </submittedName>
</protein>
<dbReference type="PANTHER" id="PTHR30483">
    <property type="entry name" value="LEUCINE-SPECIFIC-BINDING PROTEIN"/>
    <property type="match status" value="1"/>
</dbReference>
<dbReference type="EMBL" id="QOQW01000051">
    <property type="protein sequence ID" value="RCK73391.1"/>
    <property type="molecule type" value="Genomic_DNA"/>
</dbReference>
<dbReference type="Pfam" id="PF13458">
    <property type="entry name" value="Peripla_BP_6"/>
    <property type="match status" value="1"/>
</dbReference>
<feature type="signal peptide" evidence="3">
    <location>
        <begin position="1"/>
        <end position="23"/>
    </location>
</feature>
<gene>
    <name evidence="5" type="ORF">OZSIB_2571</name>
</gene>
<feature type="domain" description="Leucine-binding protein" evidence="4">
    <location>
        <begin position="30"/>
        <end position="389"/>
    </location>
</feature>
<dbReference type="Gene3D" id="3.40.50.2300">
    <property type="match status" value="2"/>
</dbReference>
<name>A0A367Z806_9BACT</name>
<organism evidence="5 6">
    <name type="scientific">Candidatus Ozemobacter sibiricus</name>
    <dbReference type="NCBI Taxonomy" id="2268124"/>
    <lineage>
        <taxon>Bacteria</taxon>
        <taxon>Candidatus Ozemobacteria</taxon>
        <taxon>Candidatus Ozemobacterales</taxon>
        <taxon>Candidatus Ozemobacteraceae</taxon>
        <taxon>Candidatus Ozemobacter</taxon>
    </lineage>
</organism>
<dbReference type="InterPro" id="IPR028082">
    <property type="entry name" value="Peripla_BP_I"/>
</dbReference>
<comment type="caution">
    <text evidence="5">The sequence shown here is derived from an EMBL/GenBank/DDBJ whole genome shotgun (WGS) entry which is preliminary data.</text>
</comment>
<dbReference type="AlphaFoldDB" id="A0A367Z806"/>
<evidence type="ECO:0000313" key="6">
    <source>
        <dbReference type="Proteomes" id="UP000252355"/>
    </source>
</evidence>
<feature type="chain" id="PRO_5016926856" evidence="3">
    <location>
        <begin position="24"/>
        <end position="418"/>
    </location>
</feature>
<dbReference type="InterPro" id="IPR028081">
    <property type="entry name" value="Leu-bd"/>
</dbReference>
<proteinExistence type="inferred from homology"/>
<comment type="similarity">
    <text evidence="1">Belongs to the leucine-binding protein family.</text>
</comment>
<evidence type="ECO:0000259" key="4">
    <source>
        <dbReference type="Pfam" id="PF13458"/>
    </source>
</evidence>
<dbReference type="SUPFAM" id="SSF53822">
    <property type="entry name" value="Periplasmic binding protein-like I"/>
    <property type="match status" value="1"/>
</dbReference>
<evidence type="ECO:0000256" key="3">
    <source>
        <dbReference type="SAM" id="SignalP"/>
    </source>
</evidence>
<accession>A0A367Z806</accession>
<keyword evidence="2 3" id="KW-0732">Signal</keyword>
<dbReference type="CDD" id="cd06340">
    <property type="entry name" value="PBP1_ABC_ligand_binding-like"/>
    <property type="match status" value="1"/>
</dbReference>
<dbReference type="Proteomes" id="UP000252355">
    <property type="component" value="Unassembled WGS sequence"/>
</dbReference>
<reference evidence="5 6" key="1">
    <citation type="submission" date="2018-05" db="EMBL/GenBank/DDBJ databases">
        <title>A metagenomic window into the 2 km-deep terrestrial subsurface aquifer revealed taxonomically and functionally diverse microbial community comprising novel uncultured bacterial lineages.</title>
        <authorList>
            <person name="Kadnikov V.V."/>
            <person name="Mardanov A.V."/>
            <person name="Beletsky A.V."/>
            <person name="Banks D."/>
            <person name="Pimenov N.V."/>
            <person name="Frank Y.A."/>
            <person name="Karnachuk O.V."/>
            <person name="Ravin N.V."/>
        </authorList>
    </citation>
    <scope>NUCLEOTIDE SEQUENCE [LARGE SCALE GENOMIC DNA]</scope>
    <source>
        <strain evidence="5">BY5</strain>
    </source>
</reference>